<dbReference type="EMBL" id="LAZR01053668">
    <property type="protein sequence ID" value="KKK80250.1"/>
    <property type="molecule type" value="Genomic_DNA"/>
</dbReference>
<feature type="coiled-coil region" evidence="1">
    <location>
        <begin position="89"/>
        <end position="116"/>
    </location>
</feature>
<sequence>MSVSVMTLVWRSDLPANHKLVLLAYADHANDDGSSVYPGEDWMAAKTSYTGGNIRRVTKELVEAGFLHRVKRGQTGQRAEWEVDVPKLRAAQSARLLELEAARREAKSRANDGKEARGTATPNVIEPSVEPSVQIAATPRNPWWDITVELFGEPAEGQRSLYGRFIAMASAGDKPPPQYGSDEIRRRAGLLAELWGVKAVTVASLEKHWSRFDAAIGKVSDEDVEAFTDAQDKAAMLERLADE</sequence>
<gene>
    <name evidence="2" type="ORF">LCGC14_2825380</name>
</gene>
<protein>
    <recommendedName>
        <fullName evidence="3">Helix-turn-helix domain-containing protein</fullName>
    </recommendedName>
</protein>
<name>A0A0F8Z2G4_9ZZZZ</name>
<proteinExistence type="predicted"/>
<dbReference type="AlphaFoldDB" id="A0A0F8Z2G4"/>
<keyword evidence="1" id="KW-0175">Coiled coil</keyword>
<reference evidence="2" key="1">
    <citation type="journal article" date="2015" name="Nature">
        <title>Complex archaea that bridge the gap between prokaryotes and eukaryotes.</title>
        <authorList>
            <person name="Spang A."/>
            <person name="Saw J.H."/>
            <person name="Jorgensen S.L."/>
            <person name="Zaremba-Niedzwiedzka K."/>
            <person name="Martijn J."/>
            <person name="Lind A.E."/>
            <person name="van Eijk R."/>
            <person name="Schleper C."/>
            <person name="Guy L."/>
            <person name="Ettema T.J."/>
        </authorList>
    </citation>
    <scope>NUCLEOTIDE SEQUENCE</scope>
</reference>
<evidence type="ECO:0000313" key="2">
    <source>
        <dbReference type="EMBL" id="KKK80250.1"/>
    </source>
</evidence>
<accession>A0A0F8Z2G4</accession>
<evidence type="ECO:0008006" key="3">
    <source>
        <dbReference type="Google" id="ProtNLM"/>
    </source>
</evidence>
<organism evidence="2">
    <name type="scientific">marine sediment metagenome</name>
    <dbReference type="NCBI Taxonomy" id="412755"/>
    <lineage>
        <taxon>unclassified sequences</taxon>
        <taxon>metagenomes</taxon>
        <taxon>ecological metagenomes</taxon>
    </lineage>
</organism>
<comment type="caution">
    <text evidence="2">The sequence shown here is derived from an EMBL/GenBank/DDBJ whole genome shotgun (WGS) entry which is preliminary data.</text>
</comment>
<evidence type="ECO:0000256" key="1">
    <source>
        <dbReference type="SAM" id="Coils"/>
    </source>
</evidence>
<dbReference type="Pfam" id="PF13730">
    <property type="entry name" value="HTH_36"/>
    <property type="match status" value="1"/>
</dbReference>